<proteinExistence type="predicted"/>
<evidence type="ECO:0000256" key="1">
    <source>
        <dbReference type="SAM" id="SignalP"/>
    </source>
</evidence>
<evidence type="ECO:0000313" key="2">
    <source>
        <dbReference type="EMBL" id="MDC8758362.1"/>
    </source>
</evidence>
<sequence length="91" mass="10353">MRTPIVLALAATLLAACTTPAEQAASMQREIDRKIVVYGPACNKLGYQSGSDPWRNCVLQLSTDEEARRYAGYPGYPGYPYRYPYRGFWYY</sequence>
<gene>
    <name evidence="2" type="ORF">OIK44_12275</name>
</gene>
<dbReference type="EMBL" id="JAQQXR010000004">
    <property type="protein sequence ID" value="MDC8758362.1"/>
    <property type="molecule type" value="Genomic_DNA"/>
</dbReference>
<feature type="signal peptide" evidence="1">
    <location>
        <begin position="1"/>
        <end position="24"/>
    </location>
</feature>
<keyword evidence="1" id="KW-0732">Signal</keyword>
<dbReference type="PROSITE" id="PS51257">
    <property type="entry name" value="PROKAR_LIPOPROTEIN"/>
    <property type="match status" value="1"/>
</dbReference>
<keyword evidence="3" id="KW-1185">Reference proteome</keyword>
<comment type="caution">
    <text evidence="2">The sequence shown here is derived from an EMBL/GenBank/DDBJ whole genome shotgun (WGS) entry which is preliminary data.</text>
</comment>
<evidence type="ECO:0008006" key="4">
    <source>
        <dbReference type="Google" id="ProtNLM"/>
    </source>
</evidence>
<organism evidence="2 3">
    <name type="scientific">Janthinobacterium fluminis</name>
    <dbReference type="NCBI Taxonomy" id="2987524"/>
    <lineage>
        <taxon>Bacteria</taxon>
        <taxon>Pseudomonadati</taxon>
        <taxon>Pseudomonadota</taxon>
        <taxon>Betaproteobacteria</taxon>
        <taxon>Burkholderiales</taxon>
        <taxon>Oxalobacteraceae</taxon>
        <taxon>Janthinobacterium</taxon>
    </lineage>
</organism>
<evidence type="ECO:0000313" key="3">
    <source>
        <dbReference type="Proteomes" id="UP001221208"/>
    </source>
</evidence>
<dbReference type="Proteomes" id="UP001221208">
    <property type="component" value="Unassembled WGS sequence"/>
</dbReference>
<protein>
    <recommendedName>
        <fullName evidence="4">Lipoprotein</fullName>
    </recommendedName>
</protein>
<reference evidence="2 3" key="1">
    <citation type="submission" date="2022-10" db="EMBL/GenBank/DDBJ databases">
        <title>Janthinobacterium sp. hw3 Genome sequencing.</title>
        <authorList>
            <person name="Park S."/>
        </authorList>
    </citation>
    <scope>NUCLEOTIDE SEQUENCE [LARGE SCALE GENOMIC DNA]</scope>
    <source>
        <strain evidence="3">hw3</strain>
    </source>
</reference>
<dbReference type="RefSeq" id="WP_273671037.1">
    <property type="nucleotide sequence ID" value="NZ_JAQQXR010000004.1"/>
</dbReference>
<feature type="chain" id="PRO_5046665530" description="Lipoprotein" evidence="1">
    <location>
        <begin position="25"/>
        <end position="91"/>
    </location>
</feature>
<name>A0ABT5K061_9BURK</name>
<accession>A0ABT5K061</accession>